<dbReference type="EMBL" id="JAIVGD010000005">
    <property type="protein sequence ID" value="KAH0773498.1"/>
    <property type="molecule type" value="Genomic_DNA"/>
</dbReference>
<organism evidence="2 3">
    <name type="scientific">Solanum tuberosum</name>
    <name type="common">Potato</name>
    <dbReference type="NCBI Taxonomy" id="4113"/>
    <lineage>
        <taxon>Eukaryota</taxon>
        <taxon>Viridiplantae</taxon>
        <taxon>Streptophyta</taxon>
        <taxon>Embryophyta</taxon>
        <taxon>Tracheophyta</taxon>
        <taxon>Spermatophyta</taxon>
        <taxon>Magnoliopsida</taxon>
        <taxon>eudicotyledons</taxon>
        <taxon>Gunneridae</taxon>
        <taxon>Pentapetalae</taxon>
        <taxon>asterids</taxon>
        <taxon>lamiids</taxon>
        <taxon>Solanales</taxon>
        <taxon>Solanaceae</taxon>
        <taxon>Solanoideae</taxon>
        <taxon>Solaneae</taxon>
        <taxon>Solanum</taxon>
    </lineage>
</organism>
<evidence type="ECO:0000313" key="2">
    <source>
        <dbReference type="EMBL" id="KAH0773498.1"/>
    </source>
</evidence>
<feature type="region of interest" description="Disordered" evidence="1">
    <location>
        <begin position="1"/>
        <end position="42"/>
    </location>
</feature>
<evidence type="ECO:0000256" key="1">
    <source>
        <dbReference type="SAM" id="MobiDB-lite"/>
    </source>
</evidence>
<keyword evidence="3" id="KW-1185">Reference proteome</keyword>
<accession>A0ABQ7VYC5</accession>
<reference evidence="2 3" key="1">
    <citation type="journal article" date="2021" name="bioRxiv">
        <title>Chromosome-scale and haplotype-resolved genome assembly of a tetraploid potato cultivar.</title>
        <authorList>
            <person name="Sun H."/>
            <person name="Jiao W.-B."/>
            <person name="Krause K."/>
            <person name="Campoy J.A."/>
            <person name="Goel M."/>
            <person name="Folz-Donahue K."/>
            <person name="Kukat C."/>
            <person name="Huettel B."/>
            <person name="Schneeberger K."/>
        </authorList>
    </citation>
    <scope>NUCLEOTIDE SEQUENCE [LARGE SCALE GENOMIC DNA]</scope>
    <source>
        <strain evidence="2">SolTubOtavaFocal</strain>
        <tissue evidence="2">Leaves</tissue>
    </source>
</reference>
<proteinExistence type="predicted"/>
<name>A0ABQ7VYC5_SOLTU</name>
<gene>
    <name evidence="2" type="ORF">KY290_010635</name>
</gene>
<protein>
    <submittedName>
        <fullName evidence="2">Uncharacterized protein</fullName>
    </submittedName>
</protein>
<dbReference type="Proteomes" id="UP000826656">
    <property type="component" value="Unassembled WGS sequence"/>
</dbReference>
<comment type="caution">
    <text evidence="2">The sequence shown here is derived from an EMBL/GenBank/DDBJ whole genome shotgun (WGS) entry which is preliminary data.</text>
</comment>
<sequence length="99" mass="10027">MAHPTGSVAGSSSLVSPIGKGSKSCSGQGRGRGGAVISSGSPNRIFTLTSQQNLEHSSGGVPASRLRRSWVESTSVCGSGILASLVLYISHSRTNDLKG</sequence>
<evidence type="ECO:0000313" key="3">
    <source>
        <dbReference type="Proteomes" id="UP000826656"/>
    </source>
</evidence>